<evidence type="ECO:0000256" key="12">
    <source>
        <dbReference type="ARBA" id="ARBA00023136"/>
    </source>
</evidence>
<protein>
    <recommendedName>
        <fullName evidence="17">Cytochrome P450</fullName>
    </recommendedName>
</protein>
<reference evidence="15" key="1">
    <citation type="submission" date="2021-12" db="EMBL/GenBank/DDBJ databases">
        <authorList>
            <person name="King R."/>
        </authorList>
    </citation>
    <scope>NUCLEOTIDE SEQUENCE</scope>
</reference>
<dbReference type="InterPro" id="IPR001128">
    <property type="entry name" value="Cyt_P450"/>
</dbReference>
<dbReference type="SUPFAM" id="SSF48264">
    <property type="entry name" value="Cytochrome P450"/>
    <property type="match status" value="1"/>
</dbReference>
<evidence type="ECO:0000256" key="6">
    <source>
        <dbReference type="ARBA" id="ARBA00022723"/>
    </source>
</evidence>
<evidence type="ECO:0000313" key="15">
    <source>
        <dbReference type="EMBL" id="CAH0776650.1"/>
    </source>
</evidence>
<evidence type="ECO:0000256" key="3">
    <source>
        <dbReference type="ARBA" id="ARBA00004406"/>
    </source>
</evidence>
<dbReference type="GO" id="GO:0005789">
    <property type="term" value="C:endoplasmic reticulum membrane"/>
    <property type="evidence" value="ECO:0007669"/>
    <property type="project" value="UniProtKB-SubCell"/>
</dbReference>
<evidence type="ECO:0000256" key="14">
    <source>
        <dbReference type="SAM" id="Phobius"/>
    </source>
</evidence>
<comment type="similarity">
    <text evidence="4">Belongs to the cytochrome P450 family.</text>
</comment>
<dbReference type="InterPro" id="IPR002401">
    <property type="entry name" value="Cyt_P450_E_grp-I"/>
</dbReference>
<keyword evidence="5 13" id="KW-0349">Heme</keyword>
<dbReference type="PANTHER" id="PTHR24291:SF189">
    <property type="entry name" value="CYTOCHROME P450 4C3-RELATED"/>
    <property type="match status" value="1"/>
</dbReference>
<evidence type="ECO:0000313" key="16">
    <source>
        <dbReference type="Proteomes" id="UP001152759"/>
    </source>
</evidence>
<keyword evidence="12 14" id="KW-0472">Membrane</keyword>
<evidence type="ECO:0000256" key="9">
    <source>
        <dbReference type="ARBA" id="ARBA00023002"/>
    </source>
</evidence>
<dbReference type="InterPro" id="IPR036396">
    <property type="entry name" value="Cyt_P450_sf"/>
</dbReference>
<dbReference type="GO" id="GO:0020037">
    <property type="term" value="F:heme binding"/>
    <property type="evidence" value="ECO:0007669"/>
    <property type="project" value="InterPro"/>
</dbReference>
<evidence type="ECO:0000256" key="7">
    <source>
        <dbReference type="ARBA" id="ARBA00022824"/>
    </source>
</evidence>
<accession>A0A9P0G1E5</accession>
<keyword evidence="10 13" id="KW-0408">Iron</keyword>
<feature type="binding site" description="axial binding residue" evidence="13">
    <location>
        <position position="448"/>
    </location>
    <ligand>
        <name>heme</name>
        <dbReference type="ChEBI" id="CHEBI:30413"/>
    </ligand>
    <ligandPart>
        <name>Fe</name>
        <dbReference type="ChEBI" id="CHEBI:18248"/>
    </ligandPart>
</feature>
<dbReference type="Pfam" id="PF00067">
    <property type="entry name" value="p450"/>
    <property type="match status" value="1"/>
</dbReference>
<evidence type="ECO:0000256" key="13">
    <source>
        <dbReference type="PIRSR" id="PIRSR602401-1"/>
    </source>
</evidence>
<evidence type="ECO:0000256" key="5">
    <source>
        <dbReference type="ARBA" id="ARBA00022617"/>
    </source>
</evidence>
<evidence type="ECO:0000256" key="4">
    <source>
        <dbReference type="ARBA" id="ARBA00010617"/>
    </source>
</evidence>
<dbReference type="Gene3D" id="1.10.630.10">
    <property type="entry name" value="Cytochrome P450"/>
    <property type="match status" value="1"/>
</dbReference>
<keyword evidence="14" id="KW-1133">Transmembrane helix</keyword>
<dbReference type="Proteomes" id="UP001152759">
    <property type="component" value="Chromosome 8"/>
</dbReference>
<dbReference type="EMBL" id="OU963869">
    <property type="protein sequence ID" value="CAH0776650.1"/>
    <property type="molecule type" value="Genomic_DNA"/>
</dbReference>
<dbReference type="GO" id="GO:0016705">
    <property type="term" value="F:oxidoreductase activity, acting on paired donors, with incorporation or reduction of molecular oxygen"/>
    <property type="evidence" value="ECO:0007669"/>
    <property type="project" value="InterPro"/>
</dbReference>
<evidence type="ECO:0000256" key="11">
    <source>
        <dbReference type="ARBA" id="ARBA00023033"/>
    </source>
</evidence>
<keyword evidence="16" id="KW-1185">Reference proteome</keyword>
<name>A0A9P0G1E5_BEMTA</name>
<organism evidence="15 16">
    <name type="scientific">Bemisia tabaci</name>
    <name type="common">Sweetpotato whitefly</name>
    <name type="synonym">Aleurodes tabaci</name>
    <dbReference type="NCBI Taxonomy" id="7038"/>
    <lineage>
        <taxon>Eukaryota</taxon>
        <taxon>Metazoa</taxon>
        <taxon>Ecdysozoa</taxon>
        <taxon>Arthropoda</taxon>
        <taxon>Hexapoda</taxon>
        <taxon>Insecta</taxon>
        <taxon>Pterygota</taxon>
        <taxon>Neoptera</taxon>
        <taxon>Paraneoptera</taxon>
        <taxon>Hemiptera</taxon>
        <taxon>Sternorrhyncha</taxon>
        <taxon>Aleyrodoidea</taxon>
        <taxon>Aleyrodidae</taxon>
        <taxon>Aleyrodinae</taxon>
        <taxon>Bemisia</taxon>
    </lineage>
</organism>
<comment type="cofactor">
    <cofactor evidence="1 13">
        <name>heme</name>
        <dbReference type="ChEBI" id="CHEBI:30413"/>
    </cofactor>
</comment>
<evidence type="ECO:0000256" key="10">
    <source>
        <dbReference type="ARBA" id="ARBA00023004"/>
    </source>
</evidence>
<keyword evidence="6 13" id="KW-0479">Metal-binding</keyword>
<evidence type="ECO:0000256" key="2">
    <source>
        <dbReference type="ARBA" id="ARBA00004174"/>
    </source>
</evidence>
<keyword evidence="7" id="KW-0256">Endoplasmic reticulum</keyword>
<keyword evidence="9" id="KW-0560">Oxidoreductase</keyword>
<evidence type="ECO:0000256" key="1">
    <source>
        <dbReference type="ARBA" id="ARBA00001971"/>
    </source>
</evidence>
<evidence type="ECO:0000256" key="8">
    <source>
        <dbReference type="ARBA" id="ARBA00022848"/>
    </source>
</evidence>
<sequence>MDIGIQQLKLSHILWICLIGIFAIRALYRRWKHRKIYAFMASLPGPISLPFIGGDYILIGISRTNLCGKMKTLTKWYPDGVSGMWERNEPHVLTSSREVLNAVLSSSENIDKFYHYDHFQIVANSMITASGTEWRTIRNIVNPGFRSNILSLFDDNFTYHTRAFVDRLEKYENSDEFDIFVPVHLCTIDLISDNMVQARIGVQENDPTGRMSLAMTELFEMMFERAFSPLLWPDFIYKLLGKQKIIDQLISEHYNFVQRMLEVHIKKKQELREENRHAGNPQIYINILLDKVDKGVLTKDRVIAEVNETLMAGSYTSGTIVAWVFKLLGMFPDIQERAYQELKESCVGDRVELDDLPKLVQIEMIIKETLRHFGVPFTGRHIIKDVEINGKLTIPAGIQMFLNIYGLHHDPEYWEKPGEFYPEHFSPLKEKSRPRGAFIPFLGGPRVCPGSRYAMRSMKLMIASTLLRYKFSTDEKPPEDLRDMDYRYIVLLHPAAGFRVKIERR</sequence>
<dbReference type="GO" id="GO:0005506">
    <property type="term" value="F:iron ion binding"/>
    <property type="evidence" value="ECO:0007669"/>
    <property type="project" value="InterPro"/>
</dbReference>
<dbReference type="GO" id="GO:0004497">
    <property type="term" value="F:monooxygenase activity"/>
    <property type="evidence" value="ECO:0007669"/>
    <property type="project" value="UniProtKB-KW"/>
</dbReference>
<keyword evidence="11" id="KW-0503">Monooxygenase</keyword>
<evidence type="ECO:0008006" key="17">
    <source>
        <dbReference type="Google" id="ProtNLM"/>
    </source>
</evidence>
<dbReference type="PRINTS" id="PR00385">
    <property type="entry name" value="P450"/>
</dbReference>
<keyword evidence="8" id="KW-0492">Microsome</keyword>
<feature type="transmembrane region" description="Helical" evidence="14">
    <location>
        <begin position="37"/>
        <end position="59"/>
    </location>
</feature>
<proteinExistence type="inferred from homology"/>
<dbReference type="InterPro" id="IPR050196">
    <property type="entry name" value="Cytochrome_P450_Monoox"/>
</dbReference>
<gene>
    <name evidence="15" type="ORF">BEMITA_LOCUS12707</name>
</gene>
<keyword evidence="14" id="KW-0812">Transmembrane</keyword>
<dbReference type="AlphaFoldDB" id="A0A9P0G1E5"/>
<dbReference type="PANTHER" id="PTHR24291">
    <property type="entry name" value="CYTOCHROME P450 FAMILY 4"/>
    <property type="match status" value="1"/>
</dbReference>
<comment type="subcellular location">
    <subcellularLocation>
        <location evidence="3">Endoplasmic reticulum membrane</location>
        <topology evidence="3">Peripheral membrane protein</topology>
    </subcellularLocation>
    <subcellularLocation>
        <location evidence="2">Microsome membrane</location>
        <topology evidence="2">Peripheral membrane protein</topology>
    </subcellularLocation>
</comment>
<feature type="transmembrane region" description="Helical" evidence="14">
    <location>
        <begin position="12"/>
        <end position="28"/>
    </location>
</feature>
<dbReference type="PRINTS" id="PR00463">
    <property type="entry name" value="EP450I"/>
</dbReference>